<feature type="compositionally biased region" description="Low complexity" evidence="10">
    <location>
        <begin position="475"/>
        <end position="495"/>
    </location>
</feature>
<keyword evidence="7" id="KW-0804">Transcription</keyword>
<dbReference type="SUPFAM" id="SSF103612">
    <property type="entry name" value="SBT domain"/>
    <property type="match status" value="1"/>
</dbReference>
<comment type="subcellular location">
    <subcellularLocation>
        <location evidence="1">Nucleus</location>
    </subcellularLocation>
</comment>
<accession>A0AAW1NEP0</accession>
<protein>
    <recommendedName>
        <fullName evidence="12">SBP-type domain-containing protein</fullName>
    </recommendedName>
</protein>
<dbReference type="AlphaFoldDB" id="A0AAW1NEP0"/>
<keyword evidence="14" id="KW-1185">Reference proteome</keyword>
<dbReference type="EMBL" id="JBDFQZ010000001">
    <property type="protein sequence ID" value="KAK9756598.1"/>
    <property type="molecule type" value="Genomic_DNA"/>
</dbReference>
<dbReference type="Gene3D" id="1.25.40.20">
    <property type="entry name" value="Ankyrin repeat-containing domain"/>
    <property type="match status" value="1"/>
</dbReference>
<keyword evidence="11" id="KW-0812">Transmembrane</keyword>
<dbReference type="InterPro" id="IPR044817">
    <property type="entry name" value="SBP-like"/>
</dbReference>
<dbReference type="GO" id="GO:0008270">
    <property type="term" value="F:zinc ion binding"/>
    <property type="evidence" value="ECO:0007669"/>
    <property type="project" value="UniProtKB-KW"/>
</dbReference>
<dbReference type="SUPFAM" id="SSF48403">
    <property type="entry name" value="Ankyrin repeat"/>
    <property type="match status" value="1"/>
</dbReference>
<feature type="region of interest" description="Disordered" evidence="10">
    <location>
        <begin position="325"/>
        <end position="406"/>
    </location>
</feature>
<dbReference type="Pfam" id="PF00023">
    <property type="entry name" value="Ank"/>
    <property type="match status" value="1"/>
</dbReference>
<evidence type="ECO:0000256" key="2">
    <source>
        <dbReference type="ARBA" id="ARBA00022723"/>
    </source>
</evidence>
<dbReference type="Proteomes" id="UP001443914">
    <property type="component" value="Unassembled WGS sequence"/>
</dbReference>
<feature type="transmembrane region" description="Helical" evidence="11">
    <location>
        <begin position="976"/>
        <end position="994"/>
    </location>
</feature>
<dbReference type="InterPro" id="IPR036770">
    <property type="entry name" value="Ankyrin_rpt-contain_sf"/>
</dbReference>
<evidence type="ECO:0000256" key="3">
    <source>
        <dbReference type="ARBA" id="ARBA00022771"/>
    </source>
</evidence>
<dbReference type="Pfam" id="PF26102">
    <property type="entry name" value="Ig_SPL7"/>
    <property type="match status" value="1"/>
</dbReference>
<name>A0AAW1NEP0_SAPOF</name>
<dbReference type="PANTHER" id="PTHR31251">
    <property type="entry name" value="SQUAMOSA PROMOTER-BINDING-LIKE PROTEIN 4"/>
    <property type="match status" value="1"/>
</dbReference>
<evidence type="ECO:0000256" key="6">
    <source>
        <dbReference type="ARBA" id="ARBA00023125"/>
    </source>
</evidence>
<evidence type="ECO:0000313" key="13">
    <source>
        <dbReference type="EMBL" id="KAK9756598.1"/>
    </source>
</evidence>
<dbReference type="InterPro" id="IPR036893">
    <property type="entry name" value="SBP_sf"/>
</dbReference>
<feature type="compositionally biased region" description="Basic residues" evidence="10">
    <location>
        <begin position="223"/>
        <end position="233"/>
    </location>
</feature>
<gene>
    <name evidence="13" type="ORF">RND81_01G108300</name>
</gene>
<evidence type="ECO:0000256" key="9">
    <source>
        <dbReference type="PROSITE-ProRule" id="PRU00470"/>
    </source>
</evidence>
<sequence>MEEVAAPLFIHSSRFCEAGLVGTKRTLCYDNNNSNINNQRHQHSQADLTRDDGWNPNDWEWDSNRFVARARQPEANLLRLGTPNSEGGVVDPVLRDSHDEGEQNGNGLRLQVGGAHVSSSKTNGGSVQSSDSAEEVGPTSRPNKKVRSGSPGSGGNYPVCQVDDCTEDLSKAKDYHRRHKVCVLHSKATKILVGRQMQRFCQQCSRFHPLSEFDEGKRSCRRRLAGHNRRRRKTQPEDATSPVVHPTNSNDAVNGNLDIVNLLTVLARGQGIAEKNVSNLPTLPDKNQLIEILSKINALPRAPNLPTGPTIPSGSTKNIIEQAALGRNKTDSNPAAKPNMDIFERSSSSYPSPTEDSDGQVQDPRTILPLQLFSPSPGGDSPPNMASSQKYFSSDSCSPPDERSHSFSVPITRTLFPLETTSEIDKTDRMSICGEANVNVEARQRDTFASGTTLELFSLGNGAVSSTLQRLPHQTGYTPYTSSSGSDHSPPSFNSDPQKDRTGRIMFKLFDKDPGQFPGGLRTQIYNWLSNSPSDMESFIRPGCVVLSIYVSMSSAAWEKLEDDFAQQAINLVQGSEAEFWRSGRFSVNIGRQLAFHKGGKFNFCKPWSTPDSPELVLVSPLAVVSGQTTSLVIKGRNLASPGTKIHCAYKGGYSSTDVSGSAYRGFTFDEIRLSDFKVHAASSFLGRCFIEVENGVRGNSFPIIIADAKICQELRLLEHEFDDPTENVPSRGSQEEIVRFLNELGWLFQRKSSSDVANHDFLRHRFQYLLTFCIERDYCALVKTLLDIFVETDSTTDGLSTECIEAVAKMHLLHRAVKKRSKRMTDLLIHYSVPDDDGVSKRYVFPPNLKGPGGITPLHLAACTSGSYDIVDILTDDPMQIGLQSWKSLLDVNGQSPCAYATMRNDHSLNSLVAQKLVDRRNGQVSLSIQNEVLELSELSEVRQRLTKKPDSCSKCAKMTYARMTGSHGVLHRPFIHSMLAIAAVCVCVCLFFKSMSVPLNWENFEYGSM</sequence>
<dbReference type="Gene3D" id="4.10.1100.10">
    <property type="entry name" value="Transcription factor, SBP-box domain"/>
    <property type="match status" value="1"/>
</dbReference>
<feature type="region of interest" description="Disordered" evidence="10">
    <location>
        <begin position="223"/>
        <end position="250"/>
    </location>
</feature>
<dbReference type="GO" id="GO:0005634">
    <property type="term" value="C:nucleus"/>
    <property type="evidence" value="ECO:0007669"/>
    <property type="project" value="UniProtKB-SubCell"/>
</dbReference>
<dbReference type="Pfam" id="PF03110">
    <property type="entry name" value="SBP"/>
    <property type="match status" value="1"/>
</dbReference>
<reference evidence="13 14" key="1">
    <citation type="submission" date="2024-03" db="EMBL/GenBank/DDBJ databases">
        <title>WGS assembly of Saponaria officinalis var. Norfolk2.</title>
        <authorList>
            <person name="Jenkins J."/>
            <person name="Shu S."/>
            <person name="Grimwood J."/>
            <person name="Barry K."/>
            <person name="Goodstein D."/>
            <person name="Schmutz J."/>
            <person name="Leebens-Mack J."/>
            <person name="Osbourn A."/>
        </authorList>
    </citation>
    <scope>NUCLEOTIDE SEQUENCE [LARGE SCALE GENOMIC DNA]</scope>
    <source>
        <strain evidence="14">cv. Norfolk2</strain>
        <strain evidence="13">JIC</strain>
        <tissue evidence="13">Leaf</tissue>
    </source>
</reference>
<keyword evidence="11" id="KW-0472">Membrane</keyword>
<dbReference type="PROSITE" id="PS51141">
    <property type="entry name" value="ZF_SBP"/>
    <property type="match status" value="1"/>
</dbReference>
<evidence type="ECO:0000256" key="5">
    <source>
        <dbReference type="ARBA" id="ARBA00023015"/>
    </source>
</evidence>
<keyword evidence="6" id="KW-0238">DNA-binding</keyword>
<evidence type="ECO:0000259" key="12">
    <source>
        <dbReference type="PROSITE" id="PS51141"/>
    </source>
</evidence>
<evidence type="ECO:0000256" key="8">
    <source>
        <dbReference type="ARBA" id="ARBA00023242"/>
    </source>
</evidence>
<dbReference type="InterPro" id="IPR004333">
    <property type="entry name" value="SBP_dom"/>
</dbReference>
<keyword evidence="2" id="KW-0479">Metal-binding</keyword>
<proteinExistence type="predicted"/>
<evidence type="ECO:0000313" key="14">
    <source>
        <dbReference type="Proteomes" id="UP001443914"/>
    </source>
</evidence>
<evidence type="ECO:0000256" key="11">
    <source>
        <dbReference type="SAM" id="Phobius"/>
    </source>
</evidence>
<keyword evidence="8" id="KW-0539">Nucleus</keyword>
<dbReference type="FunFam" id="4.10.1100.10:FF:000001">
    <property type="entry name" value="Squamosa promoter-binding-like protein 14"/>
    <property type="match status" value="1"/>
</dbReference>
<keyword evidence="5" id="KW-0805">Transcription regulation</keyword>
<evidence type="ECO:0000256" key="1">
    <source>
        <dbReference type="ARBA" id="ARBA00004123"/>
    </source>
</evidence>
<evidence type="ECO:0000256" key="10">
    <source>
        <dbReference type="SAM" id="MobiDB-lite"/>
    </source>
</evidence>
<keyword evidence="11" id="KW-1133">Transmembrane helix</keyword>
<comment type="caution">
    <text evidence="13">The sequence shown here is derived from an EMBL/GenBank/DDBJ whole genome shotgun (WGS) entry which is preliminary data.</text>
</comment>
<evidence type="ECO:0000256" key="4">
    <source>
        <dbReference type="ARBA" id="ARBA00022833"/>
    </source>
</evidence>
<keyword evidence="3 9" id="KW-0863">Zinc-finger</keyword>
<organism evidence="13 14">
    <name type="scientific">Saponaria officinalis</name>
    <name type="common">Common soapwort</name>
    <name type="synonym">Lychnis saponaria</name>
    <dbReference type="NCBI Taxonomy" id="3572"/>
    <lineage>
        <taxon>Eukaryota</taxon>
        <taxon>Viridiplantae</taxon>
        <taxon>Streptophyta</taxon>
        <taxon>Embryophyta</taxon>
        <taxon>Tracheophyta</taxon>
        <taxon>Spermatophyta</taxon>
        <taxon>Magnoliopsida</taxon>
        <taxon>eudicotyledons</taxon>
        <taxon>Gunneridae</taxon>
        <taxon>Pentapetalae</taxon>
        <taxon>Caryophyllales</taxon>
        <taxon>Caryophyllaceae</taxon>
        <taxon>Caryophylleae</taxon>
        <taxon>Saponaria</taxon>
    </lineage>
</organism>
<dbReference type="PANTHER" id="PTHR31251:SF110">
    <property type="entry name" value="SQUAMOSA PROMOTER-BINDING-LIKE PROTEIN 14"/>
    <property type="match status" value="1"/>
</dbReference>
<feature type="domain" description="SBP-type" evidence="12">
    <location>
        <begin position="157"/>
        <end position="234"/>
    </location>
</feature>
<dbReference type="GO" id="GO:0003677">
    <property type="term" value="F:DNA binding"/>
    <property type="evidence" value="ECO:0007669"/>
    <property type="project" value="UniProtKB-KW"/>
</dbReference>
<dbReference type="InterPro" id="IPR002110">
    <property type="entry name" value="Ankyrin_rpt"/>
</dbReference>
<feature type="compositionally biased region" description="Polar residues" evidence="10">
    <location>
        <begin position="117"/>
        <end position="131"/>
    </location>
</feature>
<keyword evidence="4" id="KW-0862">Zinc</keyword>
<feature type="region of interest" description="Disordered" evidence="10">
    <location>
        <begin position="78"/>
        <end position="159"/>
    </location>
</feature>
<feature type="compositionally biased region" description="Polar residues" evidence="10">
    <location>
        <begin position="384"/>
        <end position="397"/>
    </location>
</feature>
<feature type="region of interest" description="Disordered" evidence="10">
    <location>
        <begin position="468"/>
        <end position="498"/>
    </location>
</feature>
<dbReference type="EMBL" id="JBDFQZ010000001">
    <property type="protein sequence ID" value="KAK9756597.1"/>
    <property type="molecule type" value="Genomic_DNA"/>
</dbReference>
<evidence type="ECO:0000256" key="7">
    <source>
        <dbReference type="ARBA" id="ARBA00023163"/>
    </source>
</evidence>